<proteinExistence type="predicted"/>
<keyword evidence="4" id="KW-1185">Reference proteome</keyword>
<feature type="signal peptide" evidence="1">
    <location>
        <begin position="1"/>
        <end position="24"/>
    </location>
</feature>
<evidence type="ECO:0000259" key="2">
    <source>
        <dbReference type="PROSITE" id="PS50983"/>
    </source>
</evidence>
<dbReference type="Gene3D" id="1.20.58.2180">
    <property type="match status" value="1"/>
</dbReference>
<name>A0ABW9UQJ6_CHLPH</name>
<gene>
    <name evidence="3" type="ORF">GJ685_08075</name>
</gene>
<dbReference type="SUPFAM" id="SSF53807">
    <property type="entry name" value="Helical backbone' metal receptor"/>
    <property type="match status" value="1"/>
</dbReference>
<comment type="caution">
    <text evidence="3">The sequence shown here is derived from an EMBL/GenBank/DDBJ whole genome shotgun (WGS) entry which is preliminary data.</text>
</comment>
<dbReference type="Pfam" id="PF01497">
    <property type="entry name" value="Peripla_BP_2"/>
    <property type="match status" value="1"/>
</dbReference>
<dbReference type="InterPro" id="IPR050902">
    <property type="entry name" value="ABC_Transporter_SBP"/>
</dbReference>
<dbReference type="Gene3D" id="3.40.50.1980">
    <property type="entry name" value="Nitrogenase molybdenum iron protein domain"/>
    <property type="match status" value="2"/>
</dbReference>
<dbReference type="PANTHER" id="PTHR30535">
    <property type="entry name" value="VITAMIN B12-BINDING PROTEIN"/>
    <property type="match status" value="1"/>
</dbReference>
<feature type="chain" id="PRO_5045538797" evidence="1">
    <location>
        <begin position="25"/>
        <end position="351"/>
    </location>
</feature>
<dbReference type="EMBL" id="WUBZ01000031">
    <property type="protein sequence ID" value="MWV55009.1"/>
    <property type="molecule type" value="Genomic_DNA"/>
</dbReference>
<feature type="domain" description="Fe/B12 periplasmic-binding" evidence="2">
    <location>
        <begin position="54"/>
        <end position="319"/>
    </location>
</feature>
<dbReference type="Proteomes" id="UP000489351">
    <property type="component" value="Unassembled WGS sequence"/>
</dbReference>
<dbReference type="PANTHER" id="PTHR30535:SF34">
    <property type="entry name" value="MOLYBDATE-BINDING PROTEIN MOLA"/>
    <property type="match status" value="1"/>
</dbReference>
<evidence type="ECO:0000313" key="4">
    <source>
        <dbReference type="Proteomes" id="UP000489351"/>
    </source>
</evidence>
<evidence type="ECO:0000313" key="3">
    <source>
        <dbReference type="EMBL" id="MWV55009.1"/>
    </source>
</evidence>
<protein>
    <submittedName>
        <fullName evidence="3">ABC transporter substrate-binding protein</fullName>
    </submittedName>
</protein>
<evidence type="ECO:0000256" key="1">
    <source>
        <dbReference type="SAM" id="SignalP"/>
    </source>
</evidence>
<reference evidence="3 4" key="1">
    <citation type="submission" date="2019-11" db="EMBL/GenBank/DDBJ databases">
        <title>Green- and brown-colored morphotypes of Chlorobia in the stratified aquatic ecosystems of Kandalaksha Gulf (White Sea): A model for study of the accessory genome evolution.</title>
        <authorList>
            <person name="Grouzdev D.S."/>
        </authorList>
    </citation>
    <scope>NUCLEOTIDE SEQUENCE [LARGE SCALE GENOMIC DNA]</scope>
    <source>
        <strain evidence="3 4">ZM</strain>
    </source>
</reference>
<dbReference type="PROSITE" id="PS50983">
    <property type="entry name" value="FE_B12_PBP"/>
    <property type="match status" value="1"/>
</dbReference>
<accession>A0ABW9UQJ6</accession>
<sequence length="351" mass="40157">MVFRFRNTFFAVLLLILSAFSLNGCTQEGPDRSDGSRVVTDMAGRTMELPAVIGKVYVNRPGSILMYAIDPSMIVNRSFRYTPEAQHFFRKEYLALPYVENSPEEIMKLSPDLILTFYDINDQSIDQAERLSQKTGMPVYMVSLRLEDYPDVFRRLGAVLGREQQTGRMLDFIERHVDPIAAKSASIPEEKCLSVYYAEGERGLHTDPAGSIHTKLIEMVGAVNAAKVEKVSRKGMSAISMEQLFVWNPDRVIVWAGLGKMTGTMKHIRNDALWAKLPAVKRGHINQIPYLPFGWFDRPASINRLLGIPWLANHLYPDHYSIDMNAVVRDYFQIYYHYELSDRELQRLLNP</sequence>
<dbReference type="InterPro" id="IPR002491">
    <property type="entry name" value="ABC_transptr_periplasmic_BD"/>
</dbReference>
<organism evidence="3 4">
    <name type="scientific">Chlorobium phaeovibrioides</name>
    <dbReference type="NCBI Taxonomy" id="1094"/>
    <lineage>
        <taxon>Bacteria</taxon>
        <taxon>Pseudomonadati</taxon>
        <taxon>Chlorobiota</taxon>
        <taxon>Chlorobiia</taxon>
        <taxon>Chlorobiales</taxon>
        <taxon>Chlorobiaceae</taxon>
        <taxon>Chlorobium/Pelodictyon group</taxon>
        <taxon>Chlorobium</taxon>
    </lineage>
</organism>
<keyword evidence="1" id="KW-0732">Signal</keyword>
<dbReference type="RefSeq" id="WP_160460246.1">
    <property type="nucleotide sequence ID" value="NZ_WUBZ01000031.1"/>
</dbReference>